<proteinExistence type="inferred from homology"/>
<feature type="compositionally biased region" description="Low complexity" evidence="4">
    <location>
        <begin position="51"/>
        <end position="64"/>
    </location>
</feature>
<keyword evidence="2" id="KW-0806">Transcription termination</keyword>
<dbReference type="OrthoDB" id="637682at2759"/>
<feature type="region of interest" description="Disordered" evidence="4">
    <location>
        <begin position="149"/>
        <end position="189"/>
    </location>
</feature>
<keyword evidence="2" id="KW-0804">Transcription</keyword>
<dbReference type="InterPro" id="IPR003690">
    <property type="entry name" value="MTERF"/>
</dbReference>
<dbReference type="PANTHER" id="PTHR13068">
    <property type="entry name" value="CGI-12 PROTEIN-RELATED"/>
    <property type="match status" value="1"/>
</dbReference>
<dbReference type="InterPro" id="IPR038538">
    <property type="entry name" value="MTERF_sf"/>
</dbReference>
<accession>A0A2R6X1K7</accession>
<keyword evidence="6" id="KW-1185">Reference proteome</keyword>
<dbReference type="Pfam" id="PF02536">
    <property type="entry name" value="mTERF"/>
    <property type="match status" value="1"/>
</dbReference>
<dbReference type="Gramene" id="Mp2g14110.2">
    <property type="protein sequence ID" value="Mp2g14110.2.cds"/>
    <property type="gene ID" value="Mp2g14110"/>
</dbReference>
<name>A0A2R6X1K7_MARPO</name>
<dbReference type="GO" id="GO:0006353">
    <property type="term" value="P:DNA-templated transcription termination"/>
    <property type="evidence" value="ECO:0007669"/>
    <property type="project" value="UniProtKB-KW"/>
</dbReference>
<evidence type="ECO:0000256" key="2">
    <source>
        <dbReference type="ARBA" id="ARBA00022472"/>
    </source>
</evidence>
<dbReference type="Gene3D" id="1.25.70.10">
    <property type="entry name" value="Transcription termination factor 3, mitochondrial"/>
    <property type="match status" value="1"/>
</dbReference>
<dbReference type="Proteomes" id="UP000244005">
    <property type="component" value="Unassembled WGS sequence"/>
</dbReference>
<evidence type="ECO:0000313" key="5">
    <source>
        <dbReference type="EMBL" id="PTQ39993.1"/>
    </source>
</evidence>
<keyword evidence="2" id="KW-0805">Transcription regulation</keyword>
<organism evidence="5 6">
    <name type="scientific">Marchantia polymorpha</name>
    <name type="common">Common liverwort</name>
    <name type="synonym">Marchantia aquatica</name>
    <dbReference type="NCBI Taxonomy" id="3197"/>
    <lineage>
        <taxon>Eukaryota</taxon>
        <taxon>Viridiplantae</taxon>
        <taxon>Streptophyta</taxon>
        <taxon>Embryophyta</taxon>
        <taxon>Marchantiophyta</taxon>
        <taxon>Marchantiopsida</taxon>
        <taxon>Marchantiidae</taxon>
        <taxon>Marchantiales</taxon>
        <taxon>Marchantiaceae</taxon>
        <taxon>Marchantia</taxon>
    </lineage>
</organism>
<reference evidence="6" key="1">
    <citation type="journal article" date="2017" name="Cell">
        <title>Insights into land plant evolution garnered from the Marchantia polymorpha genome.</title>
        <authorList>
            <person name="Bowman J.L."/>
            <person name="Kohchi T."/>
            <person name="Yamato K.T."/>
            <person name="Jenkins J."/>
            <person name="Shu S."/>
            <person name="Ishizaki K."/>
            <person name="Yamaoka S."/>
            <person name="Nishihama R."/>
            <person name="Nakamura Y."/>
            <person name="Berger F."/>
            <person name="Adam C."/>
            <person name="Aki S.S."/>
            <person name="Althoff F."/>
            <person name="Araki T."/>
            <person name="Arteaga-Vazquez M.A."/>
            <person name="Balasubrmanian S."/>
            <person name="Barry K."/>
            <person name="Bauer D."/>
            <person name="Boehm C.R."/>
            <person name="Briginshaw L."/>
            <person name="Caballero-Perez J."/>
            <person name="Catarino B."/>
            <person name="Chen F."/>
            <person name="Chiyoda S."/>
            <person name="Chovatia M."/>
            <person name="Davies K.M."/>
            <person name="Delmans M."/>
            <person name="Demura T."/>
            <person name="Dierschke T."/>
            <person name="Dolan L."/>
            <person name="Dorantes-Acosta A.E."/>
            <person name="Eklund D.M."/>
            <person name="Florent S.N."/>
            <person name="Flores-Sandoval E."/>
            <person name="Fujiyama A."/>
            <person name="Fukuzawa H."/>
            <person name="Galik B."/>
            <person name="Grimanelli D."/>
            <person name="Grimwood J."/>
            <person name="Grossniklaus U."/>
            <person name="Hamada T."/>
            <person name="Haseloff J."/>
            <person name="Hetherington A.J."/>
            <person name="Higo A."/>
            <person name="Hirakawa Y."/>
            <person name="Hundley H.N."/>
            <person name="Ikeda Y."/>
            <person name="Inoue K."/>
            <person name="Inoue S.I."/>
            <person name="Ishida S."/>
            <person name="Jia Q."/>
            <person name="Kakita M."/>
            <person name="Kanazawa T."/>
            <person name="Kawai Y."/>
            <person name="Kawashima T."/>
            <person name="Kennedy M."/>
            <person name="Kinose K."/>
            <person name="Kinoshita T."/>
            <person name="Kohara Y."/>
            <person name="Koide E."/>
            <person name="Komatsu K."/>
            <person name="Kopischke S."/>
            <person name="Kubo M."/>
            <person name="Kyozuka J."/>
            <person name="Lagercrantz U."/>
            <person name="Lin S.S."/>
            <person name="Lindquist E."/>
            <person name="Lipzen A.M."/>
            <person name="Lu C.W."/>
            <person name="De Luna E."/>
            <person name="Martienssen R.A."/>
            <person name="Minamino N."/>
            <person name="Mizutani M."/>
            <person name="Mizutani M."/>
            <person name="Mochizuki N."/>
            <person name="Monte I."/>
            <person name="Mosher R."/>
            <person name="Nagasaki H."/>
            <person name="Nakagami H."/>
            <person name="Naramoto S."/>
            <person name="Nishitani K."/>
            <person name="Ohtani M."/>
            <person name="Okamoto T."/>
            <person name="Okumura M."/>
            <person name="Phillips J."/>
            <person name="Pollak B."/>
            <person name="Reinders A."/>
            <person name="Rovekamp M."/>
            <person name="Sano R."/>
            <person name="Sawa S."/>
            <person name="Schmid M.W."/>
            <person name="Shirakawa M."/>
            <person name="Solano R."/>
            <person name="Spunde A."/>
            <person name="Suetsugu N."/>
            <person name="Sugano S."/>
            <person name="Sugiyama A."/>
            <person name="Sun R."/>
            <person name="Suzuki Y."/>
            <person name="Takenaka M."/>
            <person name="Takezawa D."/>
            <person name="Tomogane H."/>
            <person name="Tsuzuki M."/>
            <person name="Ueda T."/>
            <person name="Umeda M."/>
            <person name="Ward J.M."/>
            <person name="Watanabe Y."/>
            <person name="Yazaki K."/>
            <person name="Yokoyama R."/>
            <person name="Yoshitake Y."/>
            <person name="Yotsui I."/>
            <person name="Zachgo S."/>
            <person name="Schmutz J."/>
        </authorList>
    </citation>
    <scope>NUCLEOTIDE SEQUENCE [LARGE SCALE GENOMIC DNA]</scope>
    <source>
        <strain evidence="6">Tak-1</strain>
    </source>
</reference>
<protein>
    <submittedName>
        <fullName evidence="5">Uncharacterized protein</fullName>
    </submittedName>
</protein>
<keyword evidence="3" id="KW-0809">Transit peptide</keyword>
<evidence type="ECO:0000313" key="6">
    <source>
        <dbReference type="Proteomes" id="UP000244005"/>
    </source>
</evidence>
<evidence type="ECO:0000256" key="4">
    <source>
        <dbReference type="SAM" id="MobiDB-lite"/>
    </source>
</evidence>
<dbReference type="PANTHER" id="PTHR13068:SF112">
    <property type="entry name" value="TRANSCRIPTION TERMINATION FACTOR 3, MITOCHONDRIAL"/>
    <property type="match status" value="1"/>
</dbReference>
<gene>
    <name evidence="5" type="ORF">MARPO_0042s0040</name>
</gene>
<dbReference type="SMART" id="SM00733">
    <property type="entry name" value="Mterf"/>
    <property type="match status" value="8"/>
</dbReference>
<feature type="compositionally biased region" description="Basic residues" evidence="4">
    <location>
        <begin position="34"/>
        <end position="46"/>
    </location>
</feature>
<evidence type="ECO:0000256" key="3">
    <source>
        <dbReference type="ARBA" id="ARBA00022946"/>
    </source>
</evidence>
<sequence>MRESRRAIGAPDSDVDLQAVEMEELEAEAVVRNSHRQLKKLGKTGGKKSESTVSSKVSKVGKVSPVIEDDVIQNPASNRSSTKKAVKIKPSLALKLRGTDLTSEEYVPRRDWEEQAYQIIKRQKMRDALQEKLEDEQERLEAIAKKARQAQQKATGEGHMTRQTLKLKGEPRVNRHAPKSAEEAQTVEIPEPCVDMASTQHQSLQAREGGATEGMDFKRMARRLSLDQKWRPLIEYLQNLGLQEGDFSRIVDRHKACLQANVKVVKERVAYLLSLGVKSEDLPKLIVRHPQILEYRVEQAMKPRVQYLRSLGVEESKLGRIITVAPTLLECSLERSIKPRISYLIRTVGIKPQNLSTIVSRSPQILTQSIEDSIKPRVDYFLNEVRLSKEALAKMVTKHPQLLHYSVEDGIRPRVEFLRSIGMGDDDIIKALTRLTQILSLSVDTCLQPKYDYLVKELKGGVQTVTSFPAYFSLSLDQRIIPRHKYLEFLEKCPKGPFPMRLLTVSDVAFCEWAKSSLEDYQKFRQDLLLSTFAKKFEWKNNVHI</sequence>
<dbReference type="GO" id="GO:0003676">
    <property type="term" value="F:nucleic acid binding"/>
    <property type="evidence" value="ECO:0007669"/>
    <property type="project" value="InterPro"/>
</dbReference>
<dbReference type="AlphaFoldDB" id="A0A2R6X1K7"/>
<comment type="similarity">
    <text evidence="1">Belongs to the mTERF family.</text>
</comment>
<evidence type="ECO:0000256" key="1">
    <source>
        <dbReference type="ARBA" id="ARBA00007692"/>
    </source>
</evidence>
<dbReference type="EMBL" id="KZ772714">
    <property type="protein sequence ID" value="PTQ39993.1"/>
    <property type="molecule type" value="Genomic_DNA"/>
</dbReference>
<feature type="region of interest" description="Disordered" evidence="4">
    <location>
        <begin position="34"/>
        <end position="84"/>
    </location>
</feature>